<evidence type="ECO:0000259" key="5">
    <source>
        <dbReference type="PROSITE" id="PS50850"/>
    </source>
</evidence>
<feature type="transmembrane region" description="Helical" evidence="4">
    <location>
        <begin position="234"/>
        <end position="252"/>
    </location>
</feature>
<feature type="transmembrane region" description="Helical" evidence="4">
    <location>
        <begin position="60"/>
        <end position="81"/>
    </location>
</feature>
<dbReference type="InterPro" id="IPR050327">
    <property type="entry name" value="Proton-linked_MCT"/>
</dbReference>
<dbReference type="Pfam" id="PF07690">
    <property type="entry name" value="MFS_1"/>
    <property type="match status" value="1"/>
</dbReference>
<organism evidence="6 7">
    <name type="scientific">Novosphingobium ovatum</name>
    <dbReference type="NCBI Taxonomy" id="1908523"/>
    <lineage>
        <taxon>Bacteria</taxon>
        <taxon>Pseudomonadati</taxon>
        <taxon>Pseudomonadota</taxon>
        <taxon>Alphaproteobacteria</taxon>
        <taxon>Sphingomonadales</taxon>
        <taxon>Sphingomonadaceae</taxon>
        <taxon>Novosphingobium</taxon>
    </lineage>
</organism>
<feature type="transmembrane region" description="Helical" evidence="4">
    <location>
        <begin position="294"/>
        <end position="316"/>
    </location>
</feature>
<proteinExistence type="predicted"/>
<evidence type="ECO:0000313" key="7">
    <source>
        <dbReference type="Proteomes" id="UP000753724"/>
    </source>
</evidence>
<feature type="transmembrane region" description="Helical" evidence="4">
    <location>
        <begin position="150"/>
        <end position="176"/>
    </location>
</feature>
<feature type="transmembrane region" description="Helical" evidence="4">
    <location>
        <begin position="264"/>
        <end position="282"/>
    </location>
</feature>
<feature type="transmembrane region" description="Helical" evidence="4">
    <location>
        <begin position="21"/>
        <end position="40"/>
    </location>
</feature>
<dbReference type="Gene3D" id="1.20.1250.20">
    <property type="entry name" value="MFS general substrate transporter like domains"/>
    <property type="match status" value="2"/>
</dbReference>
<evidence type="ECO:0000256" key="4">
    <source>
        <dbReference type="SAM" id="Phobius"/>
    </source>
</evidence>
<keyword evidence="1 4" id="KW-0812">Transmembrane</keyword>
<comment type="caution">
    <text evidence="6">The sequence shown here is derived from an EMBL/GenBank/DDBJ whole genome shotgun (WGS) entry which is preliminary data.</text>
</comment>
<dbReference type="SUPFAM" id="SSF103473">
    <property type="entry name" value="MFS general substrate transporter"/>
    <property type="match status" value="1"/>
</dbReference>
<feature type="transmembrane region" description="Helical" evidence="4">
    <location>
        <begin position="93"/>
        <end position="111"/>
    </location>
</feature>
<evidence type="ECO:0000256" key="3">
    <source>
        <dbReference type="ARBA" id="ARBA00023136"/>
    </source>
</evidence>
<accession>A0ABW9X900</accession>
<feature type="domain" description="Major facilitator superfamily (MFS) profile" evidence="5">
    <location>
        <begin position="27"/>
        <end position="412"/>
    </location>
</feature>
<reference evidence="7" key="1">
    <citation type="submission" date="2020-01" db="EMBL/GenBank/DDBJ databases">
        <title>Sphingomonas sp. strain CSW-10.</title>
        <authorList>
            <person name="Chen W.-M."/>
        </authorList>
    </citation>
    <scope>NUCLEOTIDE SEQUENCE [LARGE SCALE GENOMIC DNA]</scope>
    <source>
        <strain evidence="7">FSY-8</strain>
    </source>
</reference>
<feature type="transmembrane region" description="Helical" evidence="4">
    <location>
        <begin position="322"/>
        <end position="346"/>
    </location>
</feature>
<evidence type="ECO:0000256" key="2">
    <source>
        <dbReference type="ARBA" id="ARBA00022989"/>
    </source>
</evidence>
<name>A0ABW9X900_9SPHN</name>
<dbReference type="EMBL" id="JAAAPO010000001">
    <property type="protein sequence ID" value="NBC35001.1"/>
    <property type="molecule type" value="Genomic_DNA"/>
</dbReference>
<dbReference type="InterPro" id="IPR011701">
    <property type="entry name" value="MFS"/>
</dbReference>
<keyword evidence="7" id="KW-1185">Reference proteome</keyword>
<gene>
    <name evidence="6" type="ORF">GTZ99_00335</name>
</gene>
<evidence type="ECO:0000256" key="1">
    <source>
        <dbReference type="ARBA" id="ARBA00022692"/>
    </source>
</evidence>
<keyword evidence="3 4" id="KW-0472">Membrane</keyword>
<dbReference type="InterPro" id="IPR036259">
    <property type="entry name" value="MFS_trans_sf"/>
</dbReference>
<feature type="transmembrane region" description="Helical" evidence="4">
    <location>
        <begin position="182"/>
        <end position="203"/>
    </location>
</feature>
<feature type="transmembrane region" description="Helical" evidence="4">
    <location>
        <begin position="358"/>
        <end position="377"/>
    </location>
</feature>
<feature type="transmembrane region" description="Helical" evidence="4">
    <location>
        <begin position="117"/>
        <end position="138"/>
    </location>
</feature>
<dbReference type="RefSeq" id="WP_161716306.1">
    <property type="nucleotide sequence ID" value="NZ_JAAAPO010000001.1"/>
</dbReference>
<protein>
    <submittedName>
        <fullName evidence="6">MFS transporter</fullName>
    </submittedName>
</protein>
<dbReference type="InterPro" id="IPR020846">
    <property type="entry name" value="MFS_dom"/>
</dbReference>
<feature type="transmembrane region" description="Helical" evidence="4">
    <location>
        <begin position="389"/>
        <end position="408"/>
    </location>
</feature>
<evidence type="ECO:0000313" key="6">
    <source>
        <dbReference type="EMBL" id="NBC35001.1"/>
    </source>
</evidence>
<dbReference type="Proteomes" id="UP000753724">
    <property type="component" value="Unassembled WGS sequence"/>
</dbReference>
<dbReference type="PANTHER" id="PTHR11360">
    <property type="entry name" value="MONOCARBOXYLATE TRANSPORTER"/>
    <property type="match status" value="1"/>
</dbReference>
<dbReference type="PROSITE" id="PS50850">
    <property type="entry name" value="MFS"/>
    <property type="match status" value="1"/>
</dbReference>
<dbReference type="PANTHER" id="PTHR11360:SF290">
    <property type="entry name" value="MONOCARBOXYLATE MFS PERMEASE"/>
    <property type="match status" value="1"/>
</dbReference>
<sequence>MTTPMPDTITPPLSAKDEFRRGWGIIAASVLGIGLGQAAMPTYSMGLFAPHLASQFGWGVGQIMTCMTIIMLVTLVAGPMSGALAERIGARRVVLWAIPLWGAGFCTLALSDGSLTRYYVTWALIALVGSATLPITFTRGVNRAFDKAKGLALGLSMTGTGLFGIFGKPFVAVMIAKYGWQTSFVALGLLPIALAWPAAWFLYREDDTGSHGAEHAPAERPGLTLAEALRDYRFWLMALALVPVSFALGGPVPNMELILKDGGLTPVQVMAIAPLMGLASMTGRLVGGFLLDRIWAPAVAFVVLSLPAISFLYFASGALSPGMAAAAVFTLSFALGIEYDAVAFFVARYFGLRRYGGIYGLLYICFALGAGISPMFFGRDHDAFGNFHHILTLSAYILVPSAALFLLLGKYRRFAD</sequence>
<keyword evidence="2 4" id="KW-1133">Transmembrane helix</keyword>